<dbReference type="Gramene" id="Bra008196.1">
    <property type="protein sequence ID" value="Bra008196.1-P"/>
    <property type="gene ID" value="Bra008196"/>
</dbReference>
<dbReference type="SUPFAM" id="SSF57850">
    <property type="entry name" value="RING/U-box"/>
    <property type="match status" value="1"/>
</dbReference>
<dbReference type="Gene3D" id="3.30.40.10">
    <property type="entry name" value="Zinc/RING finger domain, C3HC4 (zinc finger)"/>
    <property type="match status" value="1"/>
</dbReference>
<evidence type="ECO:0008006" key="3">
    <source>
        <dbReference type="Google" id="ProtNLM"/>
    </source>
</evidence>
<dbReference type="eggNOG" id="ENOG502QPQI">
    <property type="taxonomic scope" value="Eukaryota"/>
</dbReference>
<evidence type="ECO:0000313" key="1">
    <source>
        <dbReference type="EnsemblPlants" id="Bra008196.1-P"/>
    </source>
</evidence>
<sequence length="238" mass="26322">MGSVCCVAVKDRKLPPPCNSSGLHSIIDLEFDDSSLASHDPIESIVPAAPPKPSEGRWSSTCSNDLATGSHYASSEGDWSLNTFSELGGVFSKGQMMSSVAAVLACGHVYHAECLETVTTEIEKYDPACPICTIGEKRVAKVTRKALNAEAEAKAKQFKRCKNRLMDTECDEFTFQKTGKALKMEPPSRSSKSTSMSFLKWHSKWSKPSSKDSVLKKWFWSRHLYNRSSSSIEFHSNR</sequence>
<dbReference type="OMA" id="TECDEFT"/>
<accession>M4CVE9</accession>
<protein>
    <recommendedName>
        <fullName evidence="3">RING-type domain-containing protein</fullName>
    </recommendedName>
</protein>
<dbReference type="Proteomes" id="UP000011750">
    <property type="component" value="Chromosome A02"/>
</dbReference>
<reference evidence="1" key="3">
    <citation type="submission" date="2023-03" db="UniProtKB">
        <authorList>
            <consortium name="EnsemblPlants"/>
        </authorList>
    </citation>
    <scope>IDENTIFICATION</scope>
    <source>
        <strain evidence="1">cv. Chiifu-401-42</strain>
    </source>
</reference>
<reference evidence="1 2" key="1">
    <citation type="journal article" date="2011" name="Nat. Genet.">
        <title>The genome of the mesopolyploid crop species Brassica rapa.</title>
        <authorList>
            <consortium name="Brassica rapa Genome Sequencing Project Consortium"/>
            <person name="Wang X."/>
            <person name="Wang H."/>
            <person name="Wang J."/>
            <person name="Sun R."/>
            <person name="Wu J."/>
            <person name="Liu S."/>
            <person name="Bai Y."/>
            <person name="Mun J.H."/>
            <person name="Bancroft I."/>
            <person name="Cheng F."/>
            <person name="Huang S."/>
            <person name="Li X."/>
            <person name="Hua W."/>
            <person name="Wang J."/>
            <person name="Wang X."/>
            <person name="Freeling M."/>
            <person name="Pires J.C."/>
            <person name="Paterson A.H."/>
            <person name="Chalhoub B."/>
            <person name="Wang B."/>
            <person name="Hayward A."/>
            <person name="Sharpe A.G."/>
            <person name="Park B.S."/>
            <person name="Weisshaar B."/>
            <person name="Liu B."/>
            <person name="Li B."/>
            <person name="Liu B."/>
            <person name="Tong C."/>
            <person name="Song C."/>
            <person name="Duran C."/>
            <person name="Peng C."/>
            <person name="Geng C."/>
            <person name="Koh C."/>
            <person name="Lin C."/>
            <person name="Edwards D."/>
            <person name="Mu D."/>
            <person name="Shen D."/>
            <person name="Soumpourou E."/>
            <person name="Li F."/>
            <person name="Fraser F."/>
            <person name="Conant G."/>
            <person name="Lassalle G."/>
            <person name="King G.J."/>
            <person name="Bonnema G."/>
            <person name="Tang H."/>
            <person name="Wang H."/>
            <person name="Belcram H."/>
            <person name="Zhou H."/>
            <person name="Hirakawa H."/>
            <person name="Abe H."/>
            <person name="Guo H."/>
            <person name="Wang H."/>
            <person name="Jin H."/>
            <person name="Parkin I.A."/>
            <person name="Batley J."/>
            <person name="Kim J.S."/>
            <person name="Just J."/>
            <person name="Li J."/>
            <person name="Xu J."/>
            <person name="Deng J."/>
            <person name="Kim J.A."/>
            <person name="Li J."/>
            <person name="Yu J."/>
            <person name="Meng J."/>
            <person name="Wang J."/>
            <person name="Min J."/>
            <person name="Poulain J."/>
            <person name="Wang J."/>
            <person name="Hatakeyama K."/>
            <person name="Wu K."/>
            <person name="Wang L."/>
            <person name="Fang L."/>
            <person name="Trick M."/>
            <person name="Links M.G."/>
            <person name="Zhao M."/>
            <person name="Jin M."/>
            <person name="Ramchiary N."/>
            <person name="Drou N."/>
            <person name="Berkman P.J."/>
            <person name="Cai Q."/>
            <person name="Huang Q."/>
            <person name="Li R."/>
            <person name="Tabata S."/>
            <person name="Cheng S."/>
            <person name="Zhang S."/>
            <person name="Zhang S."/>
            <person name="Huang S."/>
            <person name="Sato S."/>
            <person name="Sun S."/>
            <person name="Kwon S.J."/>
            <person name="Choi S.R."/>
            <person name="Lee T.H."/>
            <person name="Fan W."/>
            <person name="Zhao X."/>
            <person name="Tan X."/>
            <person name="Xu X."/>
            <person name="Wang Y."/>
            <person name="Qiu Y."/>
            <person name="Yin Y."/>
            <person name="Li Y."/>
            <person name="Du Y."/>
            <person name="Liao Y."/>
            <person name="Lim Y."/>
            <person name="Narusaka Y."/>
            <person name="Wang Y."/>
            <person name="Wang Z."/>
            <person name="Li Z."/>
            <person name="Wang Z."/>
            <person name="Xiong Z."/>
            <person name="Zhang Z."/>
        </authorList>
    </citation>
    <scope>NUCLEOTIDE SEQUENCE [LARGE SCALE GENOMIC DNA]</scope>
    <source>
        <strain evidence="1 2">cv. Chiifu-401-42</strain>
    </source>
</reference>
<dbReference type="STRING" id="51351.M4CVE9"/>
<dbReference type="HOGENOM" id="CLU_1167289_0_0_1"/>
<reference evidence="1 2" key="2">
    <citation type="journal article" date="2018" name="Hortic Res">
        <title>Improved Brassica rapa reference genome by single-molecule sequencing and chromosome conformation capture technologies.</title>
        <authorList>
            <person name="Zhang L."/>
            <person name="Cai X."/>
            <person name="Wu J."/>
            <person name="Liu M."/>
            <person name="Grob S."/>
            <person name="Cheng F."/>
            <person name="Liang J."/>
            <person name="Cai C."/>
            <person name="Liu Z."/>
            <person name="Liu B."/>
            <person name="Wang F."/>
            <person name="Li S."/>
            <person name="Liu F."/>
            <person name="Li X."/>
            <person name="Cheng L."/>
            <person name="Yang W."/>
            <person name="Li M.H."/>
            <person name="Grossniklaus U."/>
            <person name="Zheng H."/>
            <person name="Wang X."/>
        </authorList>
    </citation>
    <scope>NUCLEOTIDE SEQUENCE [LARGE SCALE GENOMIC DNA]</scope>
    <source>
        <strain evidence="1 2">cv. Chiifu-401-42</strain>
    </source>
</reference>
<proteinExistence type="predicted"/>
<dbReference type="InParanoid" id="M4CVE9"/>
<dbReference type="PANTHER" id="PTHR31150">
    <property type="entry name" value="EXPRESSED PROTEIN"/>
    <property type="match status" value="1"/>
</dbReference>
<name>M4CVE9_BRACM</name>
<organism evidence="1 2">
    <name type="scientific">Brassica campestris</name>
    <name type="common">Field mustard</name>
    <dbReference type="NCBI Taxonomy" id="3711"/>
    <lineage>
        <taxon>Eukaryota</taxon>
        <taxon>Viridiplantae</taxon>
        <taxon>Streptophyta</taxon>
        <taxon>Embryophyta</taxon>
        <taxon>Tracheophyta</taxon>
        <taxon>Spermatophyta</taxon>
        <taxon>Magnoliopsida</taxon>
        <taxon>eudicotyledons</taxon>
        <taxon>Gunneridae</taxon>
        <taxon>Pentapetalae</taxon>
        <taxon>rosids</taxon>
        <taxon>malvids</taxon>
        <taxon>Brassicales</taxon>
        <taxon>Brassicaceae</taxon>
        <taxon>Brassiceae</taxon>
        <taxon>Brassica</taxon>
    </lineage>
</organism>
<evidence type="ECO:0000313" key="2">
    <source>
        <dbReference type="Proteomes" id="UP000011750"/>
    </source>
</evidence>
<dbReference type="PANTHER" id="PTHR31150:SF32">
    <property type="entry name" value="RING_U-BOX SUPERFAMILY PROTEIN"/>
    <property type="match status" value="1"/>
</dbReference>
<dbReference type="AlphaFoldDB" id="M4CVE9"/>
<dbReference type="InterPro" id="IPR013083">
    <property type="entry name" value="Znf_RING/FYVE/PHD"/>
</dbReference>
<keyword evidence="2" id="KW-1185">Reference proteome</keyword>
<dbReference type="EnsemblPlants" id="Bra008196.1">
    <property type="protein sequence ID" value="Bra008196.1-P"/>
    <property type="gene ID" value="Bra008196"/>
</dbReference>